<feature type="chain" id="PRO_5010532695" description="DUF8173 domain-containing protein" evidence="2">
    <location>
        <begin position="24"/>
        <end position="388"/>
    </location>
</feature>
<dbReference type="STRING" id="1229727.Ga0080559_TMP2852"/>
<dbReference type="InterPro" id="IPR058486">
    <property type="entry name" value="DUF8173"/>
</dbReference>
<dbReference type="AlphaFoldDB" id="A0A1U7D6B5"/>
<evidence type="ECO:0000256" key="1">
    <source>
        <dbReference type="SAM" id="Phobius"/>
    </source>
</evidence>
<feature type="transmembrane region" description="Helical" evidence="1">
    <location>
        <begin position="291"/>
        <end position="311"/>
    </location>
</feature>
<reference evidence="4 5" key="1">
    <citation type="submission" date="2016-03" db="EMBL/GenBank/DDBJ databases">
        <title>Deep-sea bacteria in the southern Pacific.</title>
        <authorList>
            <person name="Tang K."/>
        </authorList>
    </citation>
    <scope>NUCLEOTIDE SEQUENCE [LARGE SCALE GENOMIC DNA]</scope>
    <source>
        <strain evidence="4 5">JLT2016</strain>
    </source>
</reference>
<dbReference type="KEGG" id="tpro:Ga0080559_TMP2852"/>
<evidence type="ECO:0000313" key="5">
    <source>
        <dbReference type="Proteomes" id="UP000186559"/>
    </source>
</evidence>
<sequence precursor="true">MRTIVCLAAALVACALTPSPGFGEGSDVTNGSDRYISGSAVMPALDGSGETFAAGATVVLRGRAGGDTHAAGFDVSVEAPVTGDLYAAGGSVTVYAPVSEDLTAAGFSLRTTSEAVVSGNARLAGGVLVLDGPVAGALTASGGEVTLNAAISGDVRLAARTVSFGPEARIDGRLMLSAPAPVDVPETVIAADRVRYEPLRIPDAFAEAARHWEDGPMPEVPVFGAALLTLALTLVFLIALSAILLAFAGATVERLRKAVEARPGVAALAGLGGLSALFGMVPVAALTLLGIPFVPFALVLVVVGWTLGYLLGLHVVTMRLLASFGKGGTPGLAAQLAVLSLGLVVAALLNFVPFLGWFVNVVLVVLGVGGMTLAIFERSRGTATPAAG</sequence>
<accession>A0A1U7D6B5</accession>
<proteinExistence type="predicted"/>
<feature type="transmembrane region" description="Helical" evidence="1">
    <location>
        <begin position="264"/>
        <end position="285"/>
    </location>
</feature>
<feature type="transmembrane region" description="Helical" evidence="1">
    <location>
        <begin position="357"/>
        <end position="376"/>
    </location>
</feature>
<dbReference type="RefSeq" id="WP_076623629.1">
    <property type="nucleotide sequence ID" value="NZ_BMEW01000007.1"/>
</dbReference>
<feature type="signal peptide" evidence="2">
    <location>
        <begin position="1"/>
        <end position="23"/>
    </location>
</feature>
<feature type="transmembrane region" description="Helical" evidence="1">
    <location>
        <begin position="332"/>
        <end position="351"/>
    </location>
</feature>
<dbReference type="Proteomes" id="UP000186559">
    <property type="component" value="Chromosome"/>
</dbReference>
<dbReference type="EMBL" id="CP014796">
    <property type="protein sequence ID" value="APX23648.1"/>
    <property type="molecule type" value="Genomic_DNA"/>
</dbReference>
<gene>
    <name evidence="4" type="ORF">Ga0080559_TMP2852</name>
</gene>
<keyword evidence="1" id="KW-1133">Transmembrane helix</keyword>
<keyword evidence="1" id="KW-0472">Membrane</keyword>
<feature type="domain" description="DUF8173" evidence="3">
    <location>
        <begin position="224"/>
        <end position="373"/>
    </location>
</feature>
<keyword evidence="1" id="KW-0812">Transmembrane</keyword>
<evidence type="ECO:0000259" key="3">
    <source>
        <dbReference type="Pfam" id="PF26514"/>
    </source>
</evidence>
<evidence type="ECO:0000256" key="2">
    <source>
        <dbReference type="SAM" id="SignalP"/>
    </source>
</evidence>
<name>A0A1U7D6B5_9RHOB</name>
<dbReference type="OrthoDB" id="7948603at2"/>
<dbReference type="Pfam" id="PF26514">
    <property type="entry name" value="DUF8173"/>
    <property type="match status" value="1"/>
</dbReference>
<keyword evidence="2" id="KW-0732">Signal</keyword>
<evidence type="ECO:0000313" key="4">
    <source>
        <dbReference type="EMBL" id="APX23648.1"/>
    </source>
</evidence>
<organism evidence="4 5">
    <name type="scientific">Salipiger profundus</name>
    <dbReference type="NCBI Taxonomy" id="1229727"/>
    <lineage>
        <taxon>Bacteria</taxon>
        <taxon>Pseudomonadati</taxon>
        <taxon>Pseudomonadota</taxon>
        <taxon>Alphaproteobacteria</taxon>
        <taxon>Rhodobacterales</taxon>
        <taxon>Roseobacteraceae</taxon>
        <taxon>Salipiger</taxon>
    </lineage>
</organism>
<feature type="transmembrane region" description="Helical" evidence="1">
    <location>
        <begin position="223"/>
        <end position="252"/>
    </location>
</feature>
<protein>
    <recommendedName>
        <fullName evidence="3">DUF8173 domain-containing protein</fullName>
    </recommendedName>
</protein>
<keyword evidence="5" id="KW-1185">Reference proteome</keyword>